<dbReference type="InterPro" id="IPR059116">
    <property type="entry name" value="P2X_receptor"/>
</dbReference>
<keyword evidence="4 10" id="KW-0812">Transmembrane</keyword>
<reference evidence="11" key="1">
    <citation type="submission" date="2021-02" db="EMBL/GenBank/DDBJ databases">
        <authorList>
            <person name="Nowell W R."/>
        </authorList>
    </citation>
    <scope>NUCLEOTIDE SEQUENCE</scope>
</reference>
<dbReference type="InterPro" id="IPR027309">
    <property type="entry name" value="P2X_extracellular_dom_sf"/>
</dbReference>
<feature type="transmembrane region" description="Helical" evidence="10">
    <location>
        <begin position="44"/>
        <end position="63"/>
    </location>
</feature>
<evidence type="ECO:0000256" key="10">
    <source>
        <dbReference type="SAM" id="Phobius"/>
    </source>
</evidence>
<evidence type="ECO:0000256" key="2">
    <source>
        <dbReference type="ARBA" id="ARBA00009848"/>
    </source>
</evidence>
<dbReference type="GO" id="GO:0016020">
    <property type="term" value="C:membrane"/>
    <property type="evidence" value="ECO:0007669"/>
    <property type="project" value="TreeGrafter"/>
</dbReference>
<dbReference type="OrthoDB" id="494673at2759"/>
<sequence>MPWFFPLPALKLFNTQAIKGMIYDFVTEYETPKIVTIHSLKFTLLLRITQVVILLYGVLYMLIYDKGYQKKDATIISSVTIKVKGIGYSRSAKNELVIIDGADYVIPALENSAIFIMTSFVRTDQERSKCEESKGLKEARCSSDEYCQTRNRSPNANGRWTGKCLIKSNATEGFCEMDGWCPVEDDLIPSETVEDALNFTIFLKNFIEFPEFNVIRKNIRDDMKPCVYDEKHDKTCPIFRLSKIMDAVENEADERAKMLKLGGVIKIKLDWDCNFDFHVKRCAPVYSFGRLDTKFRDEKFSKGFNFRYVDKSRNNSVLRLWNLMKPKVRSEMSQIV</sequence>
<dbReference type="EMBL" id="CAJNOQ010020029">
    <property type="protein sequence ID" value="CAF1461625.1"/>
    <property type="molecule type" value="Genomic_DNA"/>
</dbReference>
<evidence type="ECO:0000256" key="1">
    <source>
        <dbReference type="ARBA" id="ARBA00004308"/>
    </source>
</evidence>
<dbReference type="GO" id="GO:0004931">
    <property type="term" value="F:extracellularly ATP-gated monoatomic cation channel activity"/>
    <property type="evidence" value="ECO:0007669"/>
    <property type="project" value="TreeGrafter"/>
</dbReference>
<comment type="subcellular location">
    <subcellularLocation>
        <location evidence="1">Endomembrane system</location>
    </subcellularLocation>
</comment>
<protein>
    <recommendedName>
        <fullName evidence="14">Purinergic receptor</fullName>
    </recommendedName>
</protein>
<evidence type="ECO:0000256" key="4">
    <source>
        <dbReference type="ARBA" id="ARBA00022692"/>
    </source>
</evidence>
<dbReference type="PANTHER" id="PTHR10125:SF31">
    <property type="entry name" value="P2X RECEPTOR E"/>
    <property type="match status" value="1"/>
</dbReference>
<dbReference type="PANTHER" id="PTHR10125">
    <property type="entry name" value="P2X PURINOCEPTOR"/>
    <property type="match status" value="1"/>
</dbReference>
<evidence type="ECO:0000256" key="5">
    <source>
        <dbReference type="ARBA" id="ARBA00022989"/>
    </source>
</evidence>
<dbReference type="Gene3D" id="2.60.490.10">
    <property type="entry name" value="atp-gated p2x4 ion channel domain"/>
    <property type="match status" value="1"/>
</dbReference>
<keyword evidence="6" id="KW-0406">Ion transport</keyword>
<organism evidence="11 13">
    <name type="scientific">Didymodactylos carnosus</name>
    <dbReference type="NCBI Taxonomy" id="1234261"/>
    <lineage>
        <taxon>Eukaryota</taxon>
        <taxon>Metazoa</taxon>
        <taxon>Spiralia</taxon>
        <taxon>Gnathifera</taxon>
        <taxon>Rotifera</taxon>
        <taxon>Eurotatoria</taxon>
        <taxon>Bdelloidea</taxon>
        <taxon>Philodinida</taxon>
        <taxon>Philodinidae</taxon>
        <taxon>Didymodactylos</taxon>
    </lineage>
</organism>
<evidence type="ECO:0000256" key="3">
    <source>
        <dbReference type="ARBA" id="ARBA00022448"/>
    </source>
</evidence>
<comment type="similarity">
    <text evidence="2">Belongs to the P2X receptor family.</text>
</comment>
<proteinExistence type="inferred from homology"/>
<evidence type="ECO:0008006" key="14">
    <source>
        <dbReference type="Google" id="ProtNLM"/>
    </source>
</evidence>
<keyword evidence="13" id="KW-1185">Reference proteome</keyword>
<dbReference type="Gene3D" id="1.10.287.940">
    <property type="entry name" value="atp-gated p2x4 ion channel"/>
    <property type="match status" value="1"/>
</dbReference>
<evidence type="ECO:0000256" key="6">
    <source>
        <dbReference type="ARBA" id="ARBA00023065"/>
    </source>
</evidence>
<keyword evidence="9" id="KW-0407">Ion channel</keyword>
<dbReference type="EMBL" id="CAJOBC010085485">
    <property type="protein sequence ID" value="CAF4331669.1"/>
    <property type="molecule type" value="Genomic_DNA"/>
</dbReference>
<keyword evidence="5 10" id="KW-1133">Transmembrane helix</keyword>
<dbReference type="Proteomes" id="UP000681722">
    <property type="component" value="Unassembled WGS sequence"/>
</dbReference>
<evidence type="ECO:0000256" key="7">
    <source>
        <dbReference type="ARBA" id="ARBA00023136"/>
    </source>
</evidence>
<dbReference type="Pfam" id="PF00864">
    <property type="entry name" value="P2X_receptor"/>
    <property type="match status" value="1"/>
</dbReference>
<keyword evidence="7 10" id="KW-0472">Membrane</keyword>
<evidence type="ECO:0000313" key="13">
    <source>
        <dbReference type="Proteomes" id="UP000663829"/>
    </source>
</evidence>
<dbReference type="Proteomes" id="UP000663829">
    <property type="component" value="Unassembled WGS sequence"/>
</dbReference>
<dbReference type="GO" id="GO:0070588">
    <property type="term" value="P:calcium ion transmembrane transport"/>
    <property type="evidence" value="ECO:0007669"/>
    <property type="project" value="TreeGrafter"/>
</dbReference>
<name>A0A815QD25_9BILA</name>
<dbReference type="GO" id="GO:0012505">
    <property type="term" value="C:endomembrane system"/>
    <property type="evidence" value="ECO:0007669"/>
    <property type="project" value="UniProtKB-SubCell"/>
</dbReference>
<gene>
    <name evidence="11" type="ORF">GPM918_LOCUS35104</name>
    <name evidence="12" type="ORF">SRO942_LOCUS35815</name>
</gene>
<dbReference type="AlphaFoldDB" id="A0A815QD25"/>
<evidence type="ECO:0000256" key="9">
    <source>
        <dbReference type="ARBA" id="ARBA00023303"/>
    </source>
</evidence>
<dbReference type="GO" id="GO:0098794">
    <property type="term" value="C:postsynapse"/>
    <property type="evidence" value="ECO:0007669"/>
    <property type="project" value="GOC"/>
</dbReference>
<keyword evidence="8" id="KW-1071">Ligand-gated ion channel</keyword>
<keyword evidence="3" id="KW-0813">Transport</keyword>
<comment type="caution">
    <text evidence="11">The sequence shown here is derived from an EMBL/GenBank/DDBJ whole genome shotgun (WGS) entry which is preliminary data.</text>
</comment>
<evidence type="ECO:0000313" key="12">
    <source>
        <dbReference type="EMBL" id="CAF4331669.1"/>
    </source>
</evidence>
<evidence type="ECO:0000313" key="11">
    <source>
        <dbReference type="EMBL" id="CAF1461625.1"/>
    </source>
</evidence>
<accession>A0A815QD25</accession>
<evidence type="ECO:0000256" key="8">
    <source>
        <dbReference type="ARBA" id="ARBA00023286"/>
    </source>
</evidence>